<dbReference type="EMBL" id="AMQN01003500">
    <property type="status" value="NOT_ANNOTATED_CDS"/>
    <property type="molecule type" value="Genomic_DNA"/>
</dbReference>
<keyword evidence="2" id="KW-0677">Repeat</keyword>
<dbReference type="SMART" id="SM00225">
    <property type="entry name" value="BTB"/>
    <property type="match status" value="1"/>
</dbReference>
<dbReference type="Gene3D" id="1.25.40.420">
    <property type="match status" value="1"/>
</dbReference>
<dbReference type="FunFam" id="2.120.10.80:FF:000021">
    <property type="entry name" value="kelch-like protein 1 isoform X2"/>
    <property type="match status" value="1"/>
</dbReference>
<evidence type="ECO:0000313" key="4">
    <source>
        <dbReference type="EMBL" id="ELT88183.1"/>
    </source>
</evidence>
<dbReference type="InterPro" id="IPR015915">
    <property type="entry name" value="Kelch-typ_b-propeller"/>
</dbReference>
<dbReference type="EMBL" id="KB311953">
    <property type="protein sequence ID" value="ELT88183.1"/>
    <property type="molecule type" value="Genomic_DNA"/>
</dbReference>
<name>R7T568_CAPTE</name>
<dbReference type="CDD" id="cd18444">
    <property type="entry name" value="BACK_KLHL1_like"/>
    <property type="match status" value="1"/>
</dbReference>
<dbReference type="Gene3D" id="3.30.710.10">
    <property type="entry name" value="Potassium Channel Kv1.1, Chain A"/>
    <property type="match status" value="1"/>
</dbReference>
<evidence type="ECO:0000313" key="6">
    <source>
        <dbReference type="Proteomes" id="UP000014760"/>
    </source>
</evidence>
<dbReference type="Gene3D" id="2.120.10.80">
    <property type="entry name" value="Kelch-type beta propeller"/>
    <property type="match status" value="2"/>
</dbReference>
<dbReference type="Pfam" id="PF00651">
    <property type="entry name" value="BTB"/>
    <property type="match status" value="1"/>
</dbReference>
<dbReference type="PROSITE" id="PS50097">
    <property type="entry name" value="BTB"/>
    <property type="match status" value="1"/>
</dbReference>
<evidence type="ECO:0000256" key="2">
    <source>
        <dbReference type="ARBA" id="ARBA00022737"/>
    </source>
</evidence>
<dbReference type="SMART" id="SM00612">
    <property type="entry name" value="Kelch"/>
    <property type="match status" value="6"/>
</dbReference>
<dbReference type="PANTHER" id="PTHR45632">
    <property type="entry name" value="LD33804P"/>
    <property type="match status" value="1"/>
</dbReference>
<organism evidence="4">
    <name type="scientific">Capitella teleta</name>
    <name type="common">Polychaete worm</name>
    <dbReference type="NCBI Taxonomy" id="283909"/>
    <lineage>
        <taxon>Eukaryota</taxon>
        <taxon>Metazoa</taxon>
        <taxon>Spiralia</taxon>
        <taxon>Lophotrochozoa</taxon>
        <taxon>Annelida</taxon>
        <taxon>Polychaeta</taxon>
        <taxon>Sedentaria</taxon>
        <taxon>Scolecida</taxon>
        <taxon>Capitellidae</taxon>
        <taxon>Capitella</taxon>
    </lineage>
</organism>
<dbReference type="SUPFAM" id="SSF54695">
    <property type="entry name" value="POZ domain"/>
    <property type="match status" value="1"/>
</dbReference>
<dbReference type="FunFam" id="1.25.40.420:FF:000001">
    <property type="entry name" value="Kelch-like family member 12"/>
    <property type="match status" value="1"/>
</dbReference>
<dbReference type="FunFam" id="3.30.710.10:FF:000001">
    <property type="entry name" value="Kelch-like family member 20"/>
    <property type="match status" value="1"/>
</dbReference>
<dbReference type="FunCoup" id="R7T568">
    <property type="interactions" value="613"/>
</dbReference>
<evidence type="ECO:0000256" key="1">
    <source>
        <dbReference type="ARBA" id="ARBA00022441"/>
    </source>
</evidence>
<dbReference type="OMA" id="HFMEVTK"/>
<dbReference type="CDD" id="cd18234">
    <property type="entry name" value="BTB_POZ_KLHL1-like"/>
    <property type="match status" value="1"/>
</dbReference>
<dbReference type="InterPro" id="IPR000210">
    <property type="entry name" value="BTB/POZ_dom"/>
</dbReference>
<dbReference type="InterPro" id="IPR011333">
    <property type="entry name" value="SKP1/BTB/POZ_sf"/>
</dbReference>
<dbReference type="Pfam" id="PF01344">
    <property type="entry name" value="Kelch_1"/>
    <property type="match status" value="1"/>
</dbReference>
<dbReference type="OrthoDB" id="45365at2759"/>
<dbReference type="EnsemblMetazoa" id="CapteT183893">
    <property type="protein sequence ID" value="CapteP183893"/>
    <property type="gene ID" value="CapteG183893"/>
</dbReference>
<keyword evidence="1" id="KW-0880">Kelch repeat</keyword>
<dbReference type="Pfam" id="PF24681">
    <property type="entry name" value="Kelch_KLHDC2_KLHL20_DRC7"/>
    <property type="match status" value="1"/>
</dbReference>
<dbReference type="SUPFAM" id="SSF117281">
    <property type="entry name" value="Kelch motif"/>
    <property type="match status" value="2"/>
</dbReference>
<accession>R7T568</accession>
<dbReference type="Pfam" id="PF07707">
    <property type="entry name" value="BACK"/>
    <property type="match status" value="1"/>
</dbReference>
<dbReference type="InterPro" id="IPR006652">
    <property type="entry name" value="Kelch_1"/>
</dbReference>
<sequence length="574" mass="63486">MDESPVDSAECHRSPEHADRMLRRMESFQAKGQLADVSLVCGSKRISAHRIVLSSASDYFAAMFTNDVREATQEEVRLKDVDGEALATLVHYMYTGMIDLREDNVESLLSTACLLQLAEVKDACCSFLVKQLHPSNCIGIRQFADAQGCASLYTMANNYVMEHFCDVIRNQEFLLLAPDDVAQLLASDDLNVPNEETIFHAFVLWAKHEATSAARKKHLARLLALIKLPLLQPQFLADHVERNVLFRDQRDCQELIMEAMKYHLLPERRLSLQSPRTKPRKATVGVLYAVGGMDSTKGATSIEKYEPRTDSWLQVANMNGRRLQFGVAVVEDRLFVVGGRDGLKTLNTVECYDPRKKTWSLMPPMATHRHGLGVEVLEGPMYAVGGHDGWSYLNTVERWDPQAKQWSYVAPMSTARSTVGVAVLSNKLYAVGGRDGSSCLRSVECFDPHTNKWSLCAPMTKRRGGVGVANCNGFLYAVGGHDAPASNPTSSRFDCVERYDPKTDTWTLVAPISSPRDAVGVCLLGDKLYAVGGYGGQQSLNEVEAYDPQTNEWSKIASLGTGRAGACIVHLRAS</sequence>
<dbReference type="InterPro" id="IPR017096">
    <property type="entry name" value="BTB-kelch_protein"/>
</dbReference>
<protein>
    <recommendedName>
        <fullName evidence="3">BTB domain-containing protein</fullName>
    </recommendedName>
</protein>
<dbReference type="HOGENOM" id="CLU_004253_14_3_1"/>
<dbReference type="PANTHER" id="PTHR45632:SF3">
    <property type="entry name" value="KELCH-LIKE PROTEIN 32"/>
    <property type="match status" value="1"/>
</dbReference>
<proteinExistence type="predicted"/>
<dbReference type="Proteomes" id="UP000014760">
    <property type="component" value="Unassembled WGS sequence"/>
</dbReference>
<evidence type="ECO:0000313" key="5">
    <source>
        <dbReference type="EnsemblMetazoa" id="CapteP183893"/>
    </source>
</evidence>
<dbReference type="STRING" id="283909.R7T568"/>
<dbReference type="AlphaFoldDB" id="R7T568"/>
<dbReference type="SMART" id="SM00875">
    <property type="entry name" value="BACK"/>
    <property type="match status" value="1"/>
</dbReference>
<evidence type="ECO:0000259" key="3">
    <source>
        <dbReference type="PROSITE" id="PS50097"/>
    </source>
</evidence>
<feature type="domain" description="BTB" evidence="3">
    <location>
        <begin position="35"/>
        <end position="102"/>
    </location>
</feature>
<reference evidence="4 6" key="2">
    <citation type="journal article" date="2013" name="Nature">
        <title>Insights into bilaterian evolution from three spiralian genomes.</title>
        <authorList>
            <person name="Simakov O."/>
            <person name="Marletaz F."/>
            <person name="Cho S.J."/>
            <person name="Edsinger-Gonzales E."/>
            <person name="Havlak P."/>
            <person name="Hellsten U."/>
            <person name="Kuo D.H."/>
            <person name="Larsson T."/>
            <person name="Lv J."/>
            <person name="Arendt D."/>
            <person name="Savage R."/>
            <person name="Osoegawa K."/>
            <person name="de Jong P."/>
            <person name="Grimwood J."/>
            <person name="Chapman J.A."/>
            <person name="Shapiro H."/>
            <person name="Aerts A."/>
            <person name="Otillar R.P."/>
            <person name="Terry A.Y."/>
            <person name="Boore J.L."/>
            <person name="Grigoriev I.V."/>
            <person name="Lindberg D.R."/>
            <person name="Seaver E.C."/>
            <person name="Weisblat D.A."/>
            <person name="Putnam N.H."/>
            <person name="Rokhsar D.S."/>
        </authorList>
    </citation>
    <scope>NUCLEOTIDE SEQUENCE</scope>
    <source>
        <strain evidence="4 6">I ESC-2004</strain>
    </source>
</reference>
<dbReference type="InterPro" id="IPR011705">
    <property type="entry name" value="BACK"/>
</dbReference>
<keyword evidence="6" id="KW-1185">Reference proteome</keyword>
<reference evidence="6" key="1">
    <citation type="submission" date="2012-12" db="EMBL/GenBank/DDBJ databases">
        <authorList>
            <person name="Hellsten U."/>
            <person name="Grimwood J."/>
            <person name="Chapman J.A."/>
            <person name="Shapiro H."/>
            <person name="Aerts A."/>
            <person name="Otillar R.P."/>
            <person name="Terry A.Y."/>
            <person name="Boore J.L."/>
            <person name="Simakov O."/>
            <person name="Marletaz F."/>
            <person name="Cho S.-J."/>
            <person name="Edsinger-Gonzales E."/>
            <person name="Havlak P."/>
            <person name="Kuo D.-H."/>
            <person name="Larsson T."/>
            <person name="Lv J."/>
            <person name="Arendt D."/>
            <person name="Savage R."/>
            <person name="Osoegawa K."/>
            <person name="de Jong P."/>
            <person name="Lindberg D.R."/>
            <person name="Seaver E.C."/>
            <person name="Weisblat D.A."/>
            <person name="Putnam N.H."/>
            <person name="Grigoriev I.V."/>
            <person name="Rokhsar D.S."/>
        </authorList>
    </citation>
    <scope>NUCLEOTIDE SEQUENCE</scope>
    <source>
        <strain evidence="6">I ESC-2004</strain>
    </source>
</reference>
<dbReference type="PIRSF" id="PIRSF037037">
    <property type="entry name" value="Kelch-like_protein_gigaxonin"/>
    <property type="match status" value="1"/>
</dbReference>
<reference evidence="5" key="3">
    <citation type="submission" date="2015-06" db="UniProtKB">
        <authorList>
            <consortium name="EnsemblMetazoa"/>
        </authorList>
    </citation>
    <scope>IDENTIFICATION</scope>
</reference>
<gene>
    <name evidence="4" type="ORF">CAPTEDRAFT_183893</name>
</gene>
<dbReference type="FunFam" id="2.120.10.80:FF:000017">
    <property type="entry name" value="kelch-like protein 1 isoform X2"/>
    <property type="match status" value="1"/>
</dbReference>